<feature type="transmembrane region" description="Helical" evidence="8">
    <location>
        <begin position="12"/>
        <end position="35"/>
    </location>
</feature>
<dbReference type="PANTHER" id="PTHR30558:SF3">
    <property type="entry name" value="BIOPOLYMER TRANSPORT PROTEIN EXBD-RELATED"/>
    <property type="match status" value="1"/>
</dbReference>
<dbReference type="AlphaFoldDB" id="A0A0S3QRY2"/>
<keyword evidence="4 7" id="KW-0812">Transmembrane</keyword>
<dbReference type="Pfam" id="PF02472">
    <property type="entry name" value="ExbD"/>
    <property type="match status" value="1"/>
</dbReference>
<keyword evidence="7" id="KW-0653">Protein transport</keyword>
<dbReference type="GO" id="GO:0015031">
    <property type="term" value="P:protein transport"/>
    <property type="evidence" value="ECO:0007669"/>
    <property type="project" value="UniProtKB-KW"/>
</dbReference>
<organism evidence="9 10">
    <name type="scientific">Thermosulfidibacter takaii (strain DSM 17441 / JCM 13301 / NBRC 103674 / ABI70S6)</name>
    <dbReference type="NCBI Taxonomy" id="1298851"/>
    <lineage>
        <taxon>Bacteria</taxon>
        <taxon>Pseudomonadati</taxon>
        <taxon>Thermosulfidibacterota</taxon>
        <taxon>Thermosulfidibacteria</taxon>
        <taxon>Thermosulfidibacterales</taxon>
        <taxon>Thermosulfidibacteraceae</taxon>
    </lineage>
</organism>
<comment type="similarity">
    <text evidence="2 7">Belongs to the ExbD/TolR family.</text>
</comment>
<evidence type="ECO:0000256" key="6">
    <source>
        <dbReference type="ARBA" id="ARBA00023136"/>
    </source>
</evidence>
<comment type="subcellular location">
    <subcellularLocation>
        <location evidence="1">Cell membrane</location>
        <topology evidence="1">Single-pass membrane protein</topology>
    </subcellularLocation>
    <subcellularLocation>
        <location evidence="7">Cell membrane</location>
        <topology evidence="7">Single-pass type II membrane protein</topology>
    </subcellularLocation>
</comment>
<evidence type="ECO:0000313" key="10">
    <source>
        <dbReference type="Proteomes" id="UP000063234"/>
    </source>
</evidence>
<dbReference type="GO" id="GO:0022857">
    <property type="term" value="F:transmembrane transporter activity"/>
    <property type="evidence" value="ECO:0007669"/>
    <property type="project" value="InterPro"/>
</dbReference>
<evidence type="ECO:0000256" key="3">
    <source>
        <dbReference type="ARBA" id="ARBA00022475"/>
    </source>
</evidence>
<name>A0A0S3QRY2_THET7</name>
<evidence type="ECO:0000256" key="7">
    <source>
        <dbReference type="RuleBase" id="RU003879"/>
    </source>
</evidence>
<reference evidence="10" key="1">
    <citation type="journal article" date="2018" name="Science">
        <title>A primordial and reversible TCA cycle in a facultatively chemolithoautotrophic thermophile.</title>
        <authorList>
            <person name="Nunoura T."/>
            <person name="Chikaraishi Y."/>
            <person name="Izaki R."/>
            <person name="Suwa T."/>
            <person name="Sato T."/>
            <person name="Harada T."/>
            <person name="Mori K."/>
            <person name="Kato Y."/>
            <person name="Miyazaki M."/>
            <person name="Shimamura S."/>
            <person name="Yanagawa K."/>
            <person name="Shuto A."/>
            <person name="Ohkouchi N."/>
            <person name="Fujita N."/>
            <person name="Takaki Y."/>
            <person name="Atomi H."/>
            <person name="Takai K."/>
        </authorList>
    </citation>
    <scope>NUCLEOTIDE SEQUENCE [LARGE SCALE GENOMIC DNA]</scope>
    <source>
        <strain evidence="10">DSM 17441 / JCM 13301 / NBRC 103674 / ABI70S6</strain>
    </source>
</reference>
<dbReference type="STRING" id="1298851.TST_0290"/>
<dbReference type="InterPro" id="IPR003400">
    <property type="entry name" value="ExbD"/>
</dbReference>
<keyword evidence="5 8" id="KW-1133">Transmembrane helix</keyword>
<evidence type="ECO:0000256" key="2">
    <source>
        <dbReference type="ARBA" id="ARBA00005811"/>
    </source>
</evidence>
<evidence type="ECO:0000256" key="8">
    <source>
        <dbReference type="SAM" id="Phobius"/>
    </source>
</evidence>
<keyword evidence="7" id="KW-0813">Transport</keyword>
<dbReference type="PANTHER" id="PTHR30558">
    <property type="entry name" value="EXBD MEMBRANE COMPONENT OF PMF-DRIVEN MACROMOLECULE IMPORT SYSTEM"/>
    <property type="match status" value="1"/>
</dbReference>
<keyword evidence="10" id="KW-1185">Reference proteome</keyword>
<protein>
    <submittedName>
        <fullName evidence="9">Biopolymer transport protein ExbD/TolR</fullName>
    </submittedName>
</protein>
<dbReference type="GO" id="GO:0005886">
    <property type="term" value="C:plasma membrane"/>
    <property type="evidence" value="ECO:0007669"/>
    <property type="project" value="UniProtKB-SubCell"/>
</dbReference>
<keyword evidence="3" id="KW-1003">Cell membrane</keyword>
<dbReference type="KEGG" id="ttk:TST_0290"/>
<evidence type="ECO:0000256" key="1">
    <source>
        <dbReference type="ARBA" id="ARBA00004162"/>
    </source>
</evidence>
<sequence>MRFLREEEEPGISLVSMTDVVFLLLIFFMVATQFVSTTKRLDIKLPQSKAGTSAPLKKSYEIDITKDGKIYLNGKKVTLTQLDLILQADRNIPERSALIKADRRIPYGFAIKVMGILKANGVENIGIAVLKQ</sequence>
<proteinExistence type="inferred from homology"/>
<evidence type="ECO:0000313" key="9">
    <source>
        <dbReference type="EMBL" id="BAT71098.1"/>
    </source>
</evidence>
<evidence type="ECO:0000256" key="5">
    <source>
        <dbReference type="ARBA" id="ARBA00022989"/>
    </source>
</evidence>
<gene>
    <name evidence="9" type="ORF">TST_0290</name>
</gene>
<keyword evidence="6 8" id="KW-0472">Membrane</keyword>
<evidence type="ECO:0000256" key="4">
    <source>
        <dbReference type="ARBA" id="ARBA00022692"/>
    </source>
</evidence>
<dbReference type="Gene3D" id="3.30.420.270">
    <property type="match status" value="1"/>
</dbReference>
<dbReference type="EMBL" id="AP013035">
    <property type="protein sequence ID" value="BAT71098.1"/>
    <property type="molecule type" value="Genomic_DNA"/>
</dbReference>
<dbReference type="OrthoDB" id="14503at2"/>
<accession>A0A0S3QRY2</accession>
<dbReference type="RefSeq" id="WP_068548989.1">
    <property type="nucleotide sequence ID" value="NZ_AP013035.1"/>
</dbReference>
<dbReference type="Proteomes" id="UP000063234">
    <property type="component" value="Chromosome"/>
</dbReference>